<sequence length="244" mass="25957">MECEAPGVPPVLALERGTASILADALAHDLARHIPAIRSLDFVFVGALYDQAQLLRPGWPLHAALAEALDRLPRSPQGAHVIALGAHEGRLPTADLEPDRALLGSPMLVLPWLLSGPTAALEEVAPRLERELLEQGLIGAELALALGEAFGIKTAHARHLTTLDLCALACAQYEHAGLGGLWQMIEAALLEPDQAQTATLEDGSTLHYEAGDVYSDATDRGRLAQFRAILGAHGLSLRERTAAH</sequence>
<dbReference type="Proteomes" id="UP000198575">
    <property type="component" value="Unassembled WGS sequence"/>
</dbReference>
<evidence type="ECO:0000313" key="1">
    <source>
        <dbReference type="EMBL" id="SFN52851.1"/>
    </source>
</evidence>
<proteinExistence type="predicted"/>
<dbReference type="EMBL" id="FOVF01000028">
    <property type="protein sequence ID" value="SFN52851.1"/>
    <property type="molecule type" value="Genomic_DNA"/>
</dbReference>
<organism evidence="1 2">
    <name type="scientific">Dokdonella immobilis</name>
    <dbReference type="NCBI Taxonomy" id="578942"/>
    <lineage>
        <taxon>Bacteria</taxon>
        <taxon>Pseudomonadati</taxon>
        <taxon>Pseudomonadota</taxon>
        <taxon>Gammaproteobacteria</taxon>
        <taxon>Lysobacterales</taxon>
        <taxon>Rhodanobacteraceae</taxon>
        <taxon>Dokdonella</taxon>
    </lineage>
</organism>
<gene>
    <name evidence="1" type="ORF">SAMN05216289_12823</name>
</gene>
<protein>
    <submittedName>
        <fullName evidence="1">Uncharacterized protein</fullName>
    </submittedName>
</protein>
<name>A0A1I4ZRG5_9GAMM</name>
<evidence type="ECO:0000313" key="2">
    <source>
        <dbReference type="Proteomes" id="UP000198575"/>
    </source>
</evidence>
<accession>A0A1I4ZRG5</accession>
<keyword evidence="2" id="KW-1185">Reference proteome</keyword>
<reference evidence="1 2" key="1">
    <citation type="submission" date="2016-10" db="EMBL/GenBank/DDBJ databases">
        <authorList>
            <person name="de Groot N.N."/>
        </authorList>
    </citation>
    <scope>NUCLEOTIDE SEQUENCE [LARGE SCALE GENOMIC DNA]</scope>
    <source>
        <strain evidence="1 2">CGMCC 1.7659</strain>
    </source>
</reference>
<dbReference type="AlphaFoldDB" id="A0A1I4ZRG5"/>